<keyword evidence="2" id="KW-1185">Reference proteome</keyword>
<gene>
    <name evidence="1" type="ORF">RB548_21760</name>
</gene>
<keyword evidence="1" id="KW-0614">Plasmid</keyword>
<protein>
    <submittedName>
        <fullName evidence="1">EexN family lipoprotein</fullName>
    </submittedName>
</protein>
<organism evidence="1 2">
    <name type="scientific">Sinorhizobium chiapasense</name>
    <dbReference type="NCBI Taxonomy" id="501572"/>
    <lineage>
        <taxon>Bacteria</taxon>
        <taxon>Pseudomonadati</taxon>
        <taxon>Pseudomonadota</taxon>
        <taxon>Alphaproteobacteria</taxon>
        <taxon>Hyphomicrobiales</taxon>
        <taxon>Rhizobiaceae</taxon>
        <taxon>Sinorhizobium/Ensifer group</taxon>
        <taxon>Sinorhizobium</taxon>
    </lineage>
</organism>
<evidence type="ECO:0000313" key="2">
    <source>
        <dbReference type="Proteomes" id="UP001432360"/>
    </source>
</evidence>
<proteinExistence type="predicted"/>
<dbReference type="NCBIfam" id="NF033894">
    <property type="entry name" value="Eex_IncN"/>
    <property type="match status" value="1"/>
</dbReference>
<accession>A0ABZ2BFK7</accession>
<evidence type="ECO:0000313" key="1">
    <source>
        <dbReference type="EMBL" id="WVT06305.1"/>
    </source>
</evidence>
<name>A0ABZ2BFK7_9HYPH</name>
<keyword evidence="1" id="KW-0449">Lipoprotein</keyword>
<reference evidence="1" key="1">
    <citation type="submission" date="2023-08" db="EMBL/GenBank/DDBJ databases">
        <title>Complete genome sequence of Sinorhizobium chiapanecum ITTG S70 isolated from Acaciella angustissima nodules in Chiapas-Mexico.</title>
        <authorList>
            <person name="Rincon-Rosales R."/>
            <person name="Rogel M.A."/>
            <person name="Rincon-Medina C.I."/>
            <person name="Guerrero G."/>
            <person name="Manzano-Gomez L.A."/>
            <person name="Lopez-Lopez A."/>
            <person name="Rincon Molina F.A."/>
            <person name="Martinez-Romero E."/>
        </authorList>
    </citation>
    <scope>NUCLEOTIDE SEQUENCE</scope>
    <source>
        <strain evidence="1">ITTG S70</strain>
        <plasmid evidence="1">pSchITTGS70b</plasmid>
    </source>
</reference>
<dbReference type="EMBL" id="CP133150">
    <property type="protein sequence ID" value="WVT06305.1"/>
    <property type="molecule type" value="Genomic_DNA"/>
</dbReference>
<dbReference type="PROSITE" id="PS51257">
    <property type="entry name" value="PROKAR_LIPOPROTEIN"/>
    <property type="match status" value="1"/>
</dbReference>
<geneLocation type="plasmid" evidence="1 2">
    <name>pSchITTGS70b</name>
</geneLocation>
<dbReference type="RefSeq" id="WP_331375369.1">
    <property type="nucleotide sequence ID" value="NZ_CP133150.1"/>
</dbReference>
<dbReference type="InterPro" id="IPR047937">
    <property type="entry name" value="Eex_IncN-like"/>
</dbReference>
<dbReference type="Proteomes" id="UP001432360">
    <property type="component" value="Plasmid pSchITTGS70b"/>
</dbReference>
<sequence>MMRFFSAILLLALSSCSDPSEKTYTVDALIADETLLAKILGECRNNPGELSQMPNCKNAEAADGKLRLERIRKSLGG</sequence>